<comment type="subcellular location">
    <subcellularLocation>
        <location evidence="4">Cytoplasm</location>
    </subcellularLocation>
    <subcellularLocation>
        <location evidence="1">Early endosome membrane</location>
    </subcellularLocation>
    <subcellularLocation>
        <location evidence="3">Late endosome membrane</location>
        <topology evidence="3">Peripheral membrane protein</topology>
        <orientation evidence="3">Cytoplasmic side</orientation>
    </subcellularLocation>
    <subcellularLocation>
        <location evidence="2">Lysosome</location>
    </subcellularLocation>
</comment>
<keyword evidence="12" id="KW-0472">Membrane</keyword>
<reference evidence="19" key="1">
    <citation type="submission" date="2025-08" db="UniProtKB">
        <authorList>
            <consortium name="Ensembl"/>
        </authorList>
    </citation>
    <scope>IDENTIFICATION</scope>
</reference>
<dbReference type="InterPro" id="IPR037911">
    <property type="entry name" value="SNX16_PX"/>
</dbReference>
<dbReference type="InterPro" id="IPR001683">
    <property type="entry name" value="PX_dom"/>
</dbReference>
<evidence type="ECO:0000256" key="3">
    <source>
        <dbReference type="ARBA" id="ARBA00004492"/>
    </source>
</evidence>
<evidence type="ECO:0000259" key="18">
    <source>
        <dbReference type="PROSITE" id="PS50195"/>
    </source>
</evidence>
<dbReference type="GO" id="GO:0005764">
    <property type="term" value="C:lysosome"/>
    <property type="evidence" value="ECO:0007669"/>
    <property type="project" value="UniProtKB-SubCell"/>
</dbReference>
<dbReference type="GO" id="GO:0031901">
    <property type="term" value="C:early endosome membrane"/>
    <property type="evidence" value="ECO:0007669"/>
    <property type="project" value="UniProtKB-SubCell"/>
</dbReference>
<feature type="region of interest" description="Disordered" evidence="17">
    <location>
        <begin position="282"/>
        <end position="319"/>
    </location>
</feature>
<dbReference type="GO" id="GO:0031902">
    <property type="term" value="C:late endosome membrane"/>
    <property type="evidence" value="ECO:0007669"/>
    <property type="project" value="UniProtKB-SubCell"/>
</dbReference>
<dbReference type="GeneTree" id="ENSGT00390000005651"/>
<feature type="compositionally biased region" description="Polar residues" evidence="17">
    <location>
        <begin position="88"/>
        <end position="99"/>
    </location>
</feature>
<dbReference type="SUPFAM" id="SSF64268">
    <property type="entry name" value="PX domain"/>
    <property type="match status" value="1"/>
</dbReference>
<evidence type="ECO:0000256" key="11">
    <source>
        <dbReference type="ARBA" id="ARBA00023121"/>
    </source>
</evidence>
<evidence type="ECO:0000256" key="14">
    <source>
        <dbReference type="ARBA" id="ARBA00063452"/>
    </source>
</evidence>
<keyword evidence="10 16" id="KW-0175">Coiled coil</keyword>
<evidence type="ECO:0000256" key="10">
    <source>
        <dbReference type="ARBA" id="ARBA00023054"/>
    </source>
</evidence>
<keyword evidence="6" id="KW-0963">Cytoplasm</keyword>
<dbReference type="Proteomes" id="UP000694402">
    <property type="component" value="Unassembled WGS sequence"/>
</dbReference>
<dbReference type="SMART" id="SM00312">
    <property type="entry name" value="PX"/>
    <property type="match status" value="1"/>
</dbReference>
<keyword evidence="8" id="KW-0967">Endosome</keyword>
<dbReference type="GO" id="GO:0045022">
    <property type="term" value="P:early endosome to late endosome transport"/>
    <property type="evidence" value="ECO:0007669"/>
    <property type="project" value="TreeGrafter"/>
</dbReference>
<evidence type="ECO:0000256" key="7">
    <source>
        <dbReference type="ARBA" id="ARBA00022553"/>
    </source>
</evidence>
<evidence type="ECO:0000256" key="6">
    <source>
        <dbReference type="ARBA" id="ARBA00022490"/>
    </source>
</evidence>
<sequence length="355" mass="39440">MSSPFVPVPVSIRDRTLPGANGKPRRGPQRTSSLNSVSSSSESSSTRGPGDEILGPGCCFTSPPSLLQCQSPVTRARLNGLGLDPTVEYSTSSRTNMDQESPPGPPGSSAWEERPITPTVLGYEVMEERAKLTVYKVLVRKTQNESWVVFRRYTDFSRLNDKLKEMFPGFRLSLPPKRWFKDNYNSDFLEDRQLGLQAFLQNLVAHKDVANCIAVREFLCLDDPPGPFDSLEESRAFCETLEESNYRLQKELVEKQREISSLKKRLEEKDRHIHLLEKRLSQSGLSAQGSDSSVDADGDVESSTAEADQDIMSEENGKCEAHPSLRLSGCWCGPATGSSPPVIEVTQVCDARLEH</sequence>
<gene>
    <name evidence="19" type="primary">SNX16</name>
</gene>
<evidence type="ECO:0000256" key="8">
    <source>
        <dbReference type="ARBA" id="ARBA00022753"/>
    </source>
</evidence>
<dbReference type="Ensembl" id="ENSOTST00005043485.2">
    <property type="protein sequence ID" value="ENSOTSP00005039963.2"/>
    <property type="gene ID" value="ENSOTSG00005019071.2"/>
</dbReference>
<dbReference type="FunFam" id="3.30.1520.10:FF:000011">
    <property type="entry name" value="Putative sorting nexin-16"/>
    <property type="match status" value="1"/>
</dbReference>
<dbReference type="PROSITE" id="PS50195">
    <property type="entry name" value="PX"/>
    <property type="match status" value="1"/>
</dbReference>
<dbReference type="Gene3D" id="3.30.1520.10">
    <property type="entry name" value="Phox-like domain"/>
    <property type="match status" value="1"/>
</dbReference>
<evidence type="ECO:0000256" key="12">
    <source>
        <dbReference type="ARBA" id="ARBA00023136"/>
    </source>
</evidence>
<keyword evidence="5" id="KW-0813">Transport</keyword>
<keyword evidence="9" id="KW-0653">Protein transport</keyword>
<evidence type="ECO:0000313" key="19">
    <source>
        <dbReference type="Ensembl" id="ENSOTSP00005039963.2"/>
    </source>
</evidence>
<dbReference type="PANTHER" id="PTHR22999">
    <property type="entry name" value="PX SERINE/THREONINE KINASE PXK"/>
    <property type="match status" value="1"/>
</dbReference>
<dbReference type="AlphaFoldDB" id="A0A8C8FUW9"/>
<comment type="subunit">
    <text evidence="14">Homooligomer. Interacts with EGFR.</text>
</comment>
<dbReference type="GO" id="GO:0035091">
    <property type="term" value="F:phosphatidylinositol binding"/>
    <property type="evidence" value="ECO:0007669"/>
    <property type="project" value="InterPro"/>
</dbReference>
<evidence type="ECO:0000256" key="13">
    <source>
        <dbReference type="ARBA" id="ARBA00023228"/>
    </source>
</evidence>
<dbReference type="InterPro" id="IPR036871">
    <property type="entry name" value="PX_dom_sf"/>
</dbReference>
<keyword evidence="13" id="KW-0458">Lysosome</keyword>
<dbReference type="GO" id="GO:0006622">
    <property type="term" value="P:protein targeting to lysosome"/>
    <property type="evidence" value="ECO:0007669"/>
    <property type="project" value="TreeGrafter"/>
</dbReference>
<evidence type="ECO:0000256" key="5">
    <source>
        <dbReference type="ARBA" id="ARBA00022448"/>
    </source>
</evidence>
<keyword evidence="11" id="KW-0446">Lipid-binding</keyword>
<protein>
    <recommendedName>
        <fullName evidence="15">Sorting nexin-16</fullName>
    </recommendedName>
</protein>
<dbReference type="InterPro" id="IPR051837">
    <property type="entry name" value="SortingNexin/PXDomain-PKLike"/>
</dbReference>
<evidence type="ECO:0000256" key="16">
    <source>
        <dbReference type="SAM" id="Coils"/>
    </source>
</evidence>
<accession>A0A8C8FUW9</accession>
<feature type="domain" description="PX" evidence="18">
    <location>
        <begin position="113"/>
        <end position="226"/>
    </location>
</feature>
<reference evidence="19" key="2">
    <citation type="submission" date="2025-09" db="UniProtKB">
        <authorList>
            <consortium name="Ensembl"/>
        </authorList>
    </citation>
    <scope>IDENTIFICATION</scope>
</reference>
<organism evidence="19 20">
    <name type="scientific">Oncorhynchus tshawytscha</name>
    <name type="common">Chinook salmon</name>
    <name type="synonym">Salmo tshawytscha</name>
    <dbReference type="NCBI Taxonomy" id="74940"/>
    <lineage>
        <taxon>Eukaryota</taxon>
        <taxon>Metazoa</taxon>
        <taxon>Chordata</taxon>
        <taxon>Craniata</taxon>
        <taxon>Vertebrata</taxon>
        <taxon>Euteleostomi</taxon>
        <taxon>Actinopterygii</taxon>
        <taxon>Neopterygii</taxon>
        <taxon>Teleostei</taxon>
        <taxon>Protacanthopterygii</taxon>
        <taxon>Salmoniformes</taxon>
        <taxon>Salmonidae</taxon>
        <taxon>Salmoninae</taxon>
        <taxon>Oncorhynchus</taxon>
    </lineage>
</organism>
<dbReference type="GO" id="GO:0008333">
    <property type="term" value="P:endosome to lysosome transport"/>
    <property type="evidence" value="ECO:0007669"/>
    <property type="project" value="TreeGrafter"/>
</dbReference>
<feature type="region of interest" description="Disordered" evidence="17">
    <location>
        <begin position="1"/>
        <end position="57"/>
    </location>
</feature>
<dbReference type="Pfam" id="PF00787">
    <property type="entry name" value="PX"/>
    <property type="match status" value="1"/>
</dbReference>
<dbReference type="CDD" id="cd07276">
    <property type="entry name" value="PX_SNX16"/>
    <property type="match status" value="1"/>
</dbReference>
<name>A0A8C8FUW9_ONCTS</name>
<evidence type="ECO:0000256" key="15">
    <source>
        <dbReference type="ARBA" id="ARBA00071931"/>
    </source>
</evidence>
<evidence type="ECO:0000256" key="4">
    <source>
        <dbReference type="ARBA" id="ARBA00004496"/>
    </source>
</evidence>
<dbReference type="PANTHER" id="PTHR22999:SF23">
    <property type="entry name" value="SORTING NEXIN-16"/>
    <property type="match status" value="1"/>
</dbReference>
<keyword evidence="7" id="KW-0597">Phosphoprotein</keyword>
<evidence type="ECO:0000256" key="1">
    <source>
        <dbReference type="ARBA" id="ARBA00004146"/>
    </source>
</evidence>
<keyword evidence="20" id="KW-1185">Reference proteome</keyword>
<evidence type="ECO:0000256" key="9">
    <source>
        <dbReference type="ARBA" id="ARBA00022927"/>
    </source>
</evidence>
<feature type="coiled-coil region" evidence="16">
    <location>
        <begin position="238"/>
        <end position="279"/>
    </location>
</feature>
<evidence type="ECO:0000313" key="20">
    <source>
        <dbReference type="Proteomes" id="UP000694402"/>
    </source>
</evidence>
<evidence type="ECO:0000256" key="2">
    <source>
        <dbReference type="ARBA" id="ARBA00004371"/>
    </source>
</evidence>
<feature type="compositionally biased region" description="Low complexity" evidence="17">
    <location>
        <begin position="32"/>
        <end position="45"/>
    </location>
</feature>
<feature type="region of interest" description="Disordered" evidence="17">
    <location>
        <begin position="83"/>
        <end position="114"/>
    </location>
</feature>
<proteinExistence type="predicted"/>
<evidence type="ECO:0000256" key="17">
    <source>
        <dbReference type="SAM" id="MobiDB-lite"/>
    </source>
</evidence>